<reference evidence="8 9" key="1">
    <citation type="submission" date="2024-03" db="EMBL/GenBank/DDBJ databases">
        <authorList>
            <person name="Brejova B."/>
        </authorList>
    </citation>
    <scope>NUCLEOTIDE SEQUENCE [LARGE SCALE GENOMIC DNA]</scope>
    <source>
        <strain evidence="8 9">CBS 14171</strain>
    </source>
</reference>
<gene>
    <name evidence="8" type="ORF">LODBEIA_P04810</name>
</gene>
<feature type="compositionally biased region" description="Polar residues" evidence="5">
    <location>
        <begin position="42"/>
        <end position="70"/>
    </location>
</feature>
<evidence type="ECO:0000256" key="5">
    <source>
        <dbReference type="SAM" id="MobiDB-lite"/>
    </source>
</evidence>
<feature type="transmembrane region" description="Helical" evidence="6">
    <location>
        <begin position="121"/>
        <end position="141"/>
    </location>
</feature>
<dbReference type="PANTHER" id="PTHR46346">
    <property type="entry name" value="PHOSPHATIDYLINOSITOL N-ACETYLGLUCOSAMINYLTRANSFERASE SUBUNIT P"/>
    <property type="match status" value="1"/>
</dbReference>
<evidence type="ECO:0000256" key="4">
    <source>
        <dbReference type="ARBA" id="ARBA00023136"/>
    </source>
</evidence>
<evidence type="ECO:0000256" key="1">
    <source>
        <dbReference type="ARBA" id="ARBA00004141"/>
    </source>
</evidence>
<dbReference type="Proteomes" id="UP001497383">
    <property type="component" value="Chromosome 1"/>
</dbReference>
<keyword evidence="9" id="KW-1185">Reference proteome</keyword>
<keyword evidence="4 6" id="KW-0472">Membrane</keyword>
<protein>
    <recommendedName>
        <fullName evidence="7">PIG-P domain-containing protein</fullName>
    </recommendedName>
</protein>
<dbReference type="PANTHER" id="PTHR46346:SF1">
    <property type="entry name" value="PHOSPHATIDYLINOSITOL N-ACETYLGLUCOSAMINYLTRANSFERASE SUBUNIT P"/>
    <property type="match status" value="1"/>
</dbReference>
<keyword evidence="3 6" id="KW-1133">Transmembrane helix</keyword>
<evidence type="ECO:0000259" key="7">
    <source>
        <dbReference type="Pfam" id="PF08510"/>
    </source>
</evidence>
<feature type="compositionally biased region" description="Low complexity" evidence="5">
    <location>
        <begin position="24"/>
        <end position="34"/>
    </location>
</feature>
<dbReference type="Pfam" id="PF08510">
    <property type="entry name" value="PIG-P"/>
    <property type="match status" value="1"/>
</dbReference>
<keyword evidence="2 6" id="KW-0812">Transmembrane</keyword>
<name>A0ABP0ZJA6_9ASCO</name>
<feature type="domain" description="PIG-P" evidence="7">
    <location>
        <begin position="77"/>
        <end position="204"/>
    </location>
</feature>
<feature type="transmembrane region" description="Helical" evidence="6">
    <location>
        <begin position="82"/>
        <end position="101"/>
    </location>
</feature>
<evidence type="ECO:0000313" key="8">
    <source>
        <dbReference type="EMBL" id="CAK9435803.1"/>
    </source>
</evidence>
<evidence type="ECO:0000256" key="2">
    <source>
        <dbReference type="ARBA" id="ARBA00022692"/>
    </source>
</evidence>
<evidence type="ECO:0000313" key="9">
    <source>
        <dbReference type="Proteomes" id="UP001497383"/>
    </source>
</evidence>
<dbReference type="InterPro" id="IPR052263">
    <property type="entry name" value="GPI_Anchor_Biosynth"/>
</dbReference>
<sequence>MSIHKVKRPSLERSTSLKPNLAKITTSSSSSPISSDDEHNQDTSSIESSPQTAKQDNIAKQSDPSVSTLTRSHRSSAEYRGFTIYVLSTLVLLMYIAWTLLPPPVLHQLGVDYYPDKYWSVVIPAWFLMAMLFAFVAMALYCGEVLTLPLSDLHCFVDDAAQFLVVEDGDDDGEARRKGVVEYVYRAPSGVWDLPVNLVNEVLYLDNDDN</sequence>
<dbReference type="EMBL" id="OZ022405">
    <property type="protein sequence ID" value="CAK9435803.1"/>
    <property type="molecule type" value="Genomic_DNA"/>
</dbReference>
<evidence type="ECO:0000256" key="6">
    <source>
        <dbReference type="SAM" id="Phobius"/>
    </source>
</evidence>
<dbReference type="RefSeq" id="XP_066827419.1">
    <property type="nucleotide sequence ID" value="XM_066975072.1"/>
</dbReference>
<evidence type="ECO:0000256" key="3">
    <source>
        <dbReference type="ARBA" id="ARBA00022989"/>
    </source>
</evidence>
<proteinExistence type="predicted"/>
<accession>A0ABP0ZJA6</accession>
<organism evidence="8 9">
    <name type="scientific">Lodderomyces beijingensis</name>
    <dbReference type="NCBI Taxonomy" id="1775926"/>
    <lineage>
        <taxon>Eukaryota</taxon>
        <taxon>Fungi</taxon>
        <taxon>Dikarya</taxon>
        <taxon>Ascomycota</taxon>
        <taxon>Saccharomycotina</taxon>
        <taxon>Pichiomycetes</taxon>
        <taxon>Debaryomycetaceae</taxon>
        <taxon>Candida/Lodderomyces clade</taxon>
        <taxon>Lodderomyces</taxon>
    </lineage>
</organism>
<feature type="region of interest" description="Disordered" evidence="5">
    <location>
        <begin position="1"/>
        <end position="70"/>
    </location>
</feature>
<dbReference type="GeneID" id="92205677"/>
<comment type="subcellular location">
    <subcellularLocation>
        <location evidence="1">Membrane</location>
        <topology evidence="1">Multi-pass membrane protein</topology>
    </subcellularLocation>
</comment>
<dbReference type="InterPro" id="IPR013717">
    <property type="entry name" value="PIG-P"/>
</dbReference>